<proteinExistence type="inferred from homology"/>
<dbReference type="PANTHER" id="PTHR23046">
    <property type="entry name" value="PHOSPHORIBOSYLAMINOIMIDAZOLE CARBOXYLASE CATALYTIC SUBUNIT"/>
    <property type="match status" value="1"/>
</dbReference>
<evidence type="ECO:0000313" key="8">
    <source>
        <dbReference type="Proteomes" id="UP001276659"/>
    </source>
</evidence>
<dbReference type="Pfam" id="PF17769">
    <property type="entry name" value="PurK_C"/>
    <property type="match status" value="1"/>
</dbReference>
<dbReference type="Gene3D" id="3.40.50.1970">
    <property type="match status" value="1"/>
</dbReference>
<dbReference type="InterPro" id="IPR040686">
    <property type="entry name" value="PurK_C"/>
</dbReference>
<dbReference type="Gene3D" id="3.30.470.20">
    <property type="entry name" value="ATP-grasp fold, B domain"/>
    <property type="match status" value="1"/>
</dbReference>
<dbReference type="InterPro" id="IPR024694">
    <property type="entry name" value="PurE_prokaryotes"/>
</dbReference>
<name>A0AAD9ZAZ8_9LECA</name>
<sequence length="319" mass="34479">MGSTKLSRYKGHYTIEACPLSQYDAHLRAILGLPIPEGSLQLLNRDTNAIMLNILGGAQSKSHLRVAEQALSISGARIHLYGKGDARPGRKMGHINILASFIDEAERHLQRLTKLVDKIRVDRMRSRSDQNQISTNSQNSASDDAKQATSPLVAVTIGSDSDRFVLAPGIGLLKELRIPYSVSINSAYRTLEKMVQFAKVLASKGIRVIIATGGGAAHLPGMVAAKIWLPVIGIHIKGSSLDGMDSLLSTVQMPRGCPAPTVSINNSLNAAQLAARMLAISNVSIRKRPEEHLANQTASVLEKADRMDREGFDAYDLDG</sequence>
<reference evidence="7" key="1">
    <citation type="submission" date="2022-11" db="EMBL/GenBank/DDBJ databases">
        <title>Chromosomal genome sequence assembly and mating type (MAT) locus characterization of the leprose asexual lichenized fungus Lepraria neglecta (Nyl.) Erichsen.</title>
        <authorList>
            <person name="Allen J.L."/>
            <person name="Pfeffer B."/>
        </authorList>
    </citation>
    <scope>NUCLEOTIDE SEQUENCE</scope>
    <source>
        <strain evidence="7">Allen 5258</strain>
    </source>
</reference>
<evidence type="ECO:0000256" key="5">
    <source>
        <dbReference type="SAM" id="MobiDB-lite"/>
    </source>
</evidence>
<keyword evidence="8" id="KW-1185">Reference proteome</keyword>
<dbReference type="GO" id="GO:0006189">
    <property type="term" value="P:'de novo' IMP biosynthetic process"/>
    <property type="evidence" value="ECO:0007669"/>
    <property type="project" value="InterPro"/>
</dbReference>
<dbReference type="Proteomes" id="UP001276659">
    <property type="component" value="Unassembled WGS sequence"/>
</dbReference>
<dbReference type="GO" id="GO:0016853">
    <property type="term" value="F:isomerase activity"/>
    <property type="evidence" value="ECO:0007669"/>
    <property type="project" value="UniProtKB-KW"/>
</dbReference>
<feature type="compositionally biased region" description="Polar residues" evidence="5">
    <location>
        <begin position="129"/>
        <end position="147"/>
    </location>
</feature>
<feature type="domain" description="PurE" evidence="6">
    <location>
        <begin position="151"/>
        <end position="300"/>
    </location>
</feature>
<dbReference type="Pfam" id="PF00731">
    <property type="entry name" value="AIRC"/>
    <property type="match status" value="1"/>
</dbReference>
<comment type="pathway">
    <text evidence="1">Purine metabolism; IMP biosynthesis via de novo pathway; 5-amino-1-(5-phospho-D-ribosyl)imidazole-4-carboxylate from 5-amino-1-(5-phospho-D-ribosyl)imidazole (carboxylase route): step 1/1.</text>
</comment>
<dbReference type="InterPro" id="IPR011054">
    <property type="entry name" value="Rudment_hybrid_motif"/>
</dbReference>
<dbReference type="InterPro" id="IPR033747">
    <property type="entry name" value="PurE_ClassI"/>
</dbReference>
<dbReference type="SMART" id="SM01001">
    <property type="entry name" value="AIRC"/>
    <property type="match status" value="1"/>
</dbReference>
<evidence type="ECO:0000256" key="4">
    <source>
        <dbReference type="ARBA" id="ARBA00023235"/>
    </source>
</evidence>
<evidence type="ECO:0000259" key="6">
    <source>
        <dbReference type="SMART" id="SM01001"/>
    </source>
</evidence>
<organism evidence="7 8">
    <name type="scientific">Lepraria neglecta</name>
    <dbReference type="NCBI Taxonomy" id="209136"/>
    <lineage>
        <taxon>Eukaryota</taxon>
        <taxon>Fungi</taxon>
        <taxon>Dikarya</taxon>
        <taxon>Ascomycota</taxon>
        <taxon>Pezizomycotina</taxon>
        <taxon>Lecanoromycetes</taxon>
        <taxon>OSLEUM clade</taxon>
        <taxon>Lecanoromycetidae</taxon>
        <taxon>Lecanorales</taxon>
        <taxon>Lecanorineae</taxon>
        <taxon>Stereocaulaceae</taxon>
        <taxon>Lepraria</taxon>
    </lineage>
</organism>
<dbReference type="EC" id="4.1.1.21" evidence="2"/>
<dbReference type="AlphaFoldDB" id="A0AAD9ZAZ8"/>
<dbReference type="SUPFAM" id="SSF52255">
    <property type="entry name" value="N5-CAIR mutase (phosphoribosylaminoimidazole carboxylase, PurE)"/>
    <property type="match status" value="1"/>
</dbReference>
<evidence type="ECO:0000313" key="7">
    <source>
        <dbReference type="EMBL" id="KAK3174891.1"/>
    </source>
</evidence>
<dbReference type="EMBL" id="JASNWA010000006">
    <property type="protein sequence ID" value="KAK3174891.1"/>
    <property type="molecule type" value="Genomic_DNA"/>
</dbReference>
<evidence type="ECO:0000256" key="3">
    <source>
        <dbReference type="ARBA" id="ARBA00022755"/>
    </source>
</evidence>
<keyword evidence="3" id="KW-0658">Purine biosynthesis</keyword>
<keyword evidence="4" id="KW-0413">Isomerase</keyword>
<accession>A0AAD9ZAZ8</accession>
<dbReference type="GO" id="GO:0004638">
    <property type="term" value="F:phosphoribosylaminoimidazole carboxylase activity"/>
    <property type="evidence" value="ECO:0007669"/>
    <property type="project" value="UniProtKB-EC"/>
</dbReference>
<feature type="region of interest" description="Disordered" evidence="5">
    <location>
        <begin position="126"/>
        <end position="147"/>
    </location>
</feature>
<dbReference type="PANTHER" id="PTHR23046:SF2">
    <property type="entry name" value="PHOSPHORIBOSYLAMINOIMIDAZOLE CARBOXYLASE"/>
    <property type="match status" value="1"/>
</dbReference>
<evidence type="ECO:0000256" key="1">
    <source>
        <dbReference type="ARBA" id="ARBA00004747"/>
    </source>
</evidence>
<dbReference type="HAMAP" id="MF_01929">
    <property type="entry name" value="PurE_classI"/>
    <property type="match status" value="1"/>
</dbReference>
<dbReference type="InterPro" id="IPR000031">
    <property type="entry name" value="PurE_dom"/>
</dbReference>
<dbReference type="SUPFAM" id="SSF51246">
    <property type="entry name" value="Rudiment single hybrid motif"/>
    <property type="match status" value="1"/>
</dbReference>
<comment type="caution">
    <text evidence="7">The sequence shown here is derived from an EMBL/GenBank/DDBJ whole genome shotgun (WGS) entry which is preliminary data.</text>
</comment>
<gene>
    <name evidence="7" type="ORF">OEA41_002137</name>
</gene>
<protein>
    <recommendedName>
        <fullName evidence="2">phosphoribosylaminoimidazole carboxylase</fullName>
        <ecNumber evidence="2">4.1.1.21</ecNumber>
    </recommendedName>
</protein>
<evidence type="ECO:0000256" key="2">
    <source>
        <dbReference type="ARBA" id="ARBA00012329"/>
    </source>
</evidence>